<comment type="caution">
    <text evidence="10">The sequence shown here is derived from an EMBL/GenBank/DDBJ whole genome shotgun (WGS) entry which is preliminary data.</text>
</comment>
<dbReference type="SUPFAM" id="SSF140856">
    <property type="entry name" value="USP8 N-terminal domain-like"/>
    <property type="match status" value="1"/>
</dbReference>
<dbReference type="InterPro" id="IPR018200">
    <property type="entry name" value="USP_CS"/>
</dbReference>
<feature type="region of interest" description="Disordered" evidence="8">
    <location>
        <begin position="374"/>
        <end position="410"/>
    </location>
</feature>
<dbReference type="InterPro" id="IPR004087">
    <property type="entry name" value="KH_dom"/>
</dbReference>
<dbReference type="Proteomes" id="UP001620645">
    <property type="component" value="Unassembled WGS sequence"/>
</dbReference>
<dbReference type="CDD" id="cd02674">
    <property type="entry name" value="Peptidase_C19R"/>
    <property type="match status" value="1"/>
</dbReference>
<comment type="similarity">
    <text evidence="2">Belongs to the peptidase C19 family.</text>
</comment>
<keyword evidence="7" id="KW-0694">RNA-binding</keyword>
<accession>A0ABD2IZ54</accession>
<dbReference type="InterPro" id="IPR007588">
    <property type="entry name" value="Znf_FLYWCH"/>
</dbReference>
<keyword evidence="6" id="KW-0862">Zinc</keyword>
<dbReference type="Gene3D" id="3.40.250.10">
    <property type="entry name" value="Rhodanese-like domain"/>
    <property type="match status" value="1"/>
</dbReference>
<comment type="catalytic activity">
    <reaction evidence="1">
        <text>Thiol-dependent hydrolysis of ester, thioester, amide, peptide and isopeptide bonds formed by the C-terminal Gly of ubiquitin (a 76-residue protein attached to proteins as an intracellular targeting signal).</text>
        <dbReference type="EC" id="3.4.19.12"/>
    </reaction>
</comment>
<dbReference type="Pfam" id="PF00013">
    <property type="entry name" value="KH_1"/>
    <property type="match status" value="3"/>
</dbReference>
<evidence type="ECO:0000259" key="9">
    <source>
        <dbReference type="PROSITE" id="PS50235"/>
    </source>
</evidence>
<keyword evidence="4" id="KW-0479">Metal-binding</keyword>
<dbReference type="GO" id="GO:0003723">
    <property type="term" value="F:RNA binding"/>
    <property type="evidence" value="ECO:0007669"/>
    <property type="project" value="UniProtKB-UniRule"/>
</dbReference>
<dbReference type="PROSITE" id="PS50084">
    <property type="entry name" value="KH_TYPE_1"/>
    <property type="match status" value="3"/>
</dbReference>
<dbReference type="EC" id="3.4.19.12" evidence="3"/>
<dbReference type="EMBL" id="JBICCN010000232">
    <property type="protein sequence ID" value="KAL3085164.1"/>
    <property type="molecule type" value="Genomic_DNA"/>
</dbReference>
<dbReference type="InterPro" id="IPR047275">
    <property type="entry name" value="KH-I_NOVA_rpt1"/>
</dbReference>
<dbReference type="InterPro" id="IPR050185">
    <property type="entry name" value="Ub_carboxyl-term_hydrolase"/>
</dbReference>
<dbReference type="InterPro" id="IPR036612">
    <property type="entry name" value="KH_dom_type_1_sf"/>
</dbReference>
<dbReference type="Pfam" id="PF00443">
    <property type="entry name" value="UCH"/>
    <property type="match status" value="1"/>
</dbReference>
<dbReference type="PANTHER" id="PTHR21646:SF91">
    <property type="entry name" value="USP DOMAIN-CONTAINING PROTEIN"/>
    <property type="match status" value="1"/>
</dbReference>
<dbReference type="GO" id="GO:0008270">
    <property type="term" value="F:zinc ion binding"/>
    <property type="evidence" value="ECO:0007669"/>
    <property type="project" value="UniProtKB-KW"/>
</dbReference>
<evidence type="ECO:0000313" key="10">
    <source>
        <dbReference type="EMBL" id="KAL3085164.1"/>
    </source>
</evidence>
<dbReference type="InterPro" id="IPR028889">
    <property type="entry name" value="USP"/>
</dbReference>
<evidence type="ECO:0000256" key="1">
    <source>
        <dbReference type="ARBA" id="ARBA00000707"/>
    </source>
</evidence>
<dbReference type="Gene3D" id="1.20.58.80">
    <property type="entry name" value="Phosphotransferase system, lactose/cellobiose-type IIA subunit"/>
    <property type="match status" value="1"/>
</dbReference>
<dbReference type="SUPFAM" id="SSF54791">
    <property type="entry name" value="Eukaryotic type KH-domain (KH-domain type I)"/>
    <property type="match status" value="3"/>
</dbReference>
<evidence type="ECO:0000256" key="3">
    <source>
        <dbReference type="ARBA" id="ARBA00012759"/>
    </source>
</evidence>
<keyword evidence="11" id="KW-1185">Reference proteome</keyword>
<dbReference type="InterPro" id="IPR038765">
    <property type="entry name" value="Papain-like_cys_pep_sf"/>
</dbReference>
<dbReference type="GO" id="GO:0004843">
    <property type="term" value="F:cysteine-type deubiquitinase activity"/>
    <property type="evidence" value="ECO:0007669"/>
    <property type="project" value="UniProtKB-EC"/>
</dbReference>
<evidence type="ECO:0000256" key="8">
    <source>
        <dbReference type="SAM" id="MobiDB-lite"/>
    </source>
</evidence>
<reference evidence="10 11" key="1">
    <citation type="submission" date="2024-10" db="EMBL/GenBank/DDBJ databases">
        <authorList>
            <person name="Kim D."/>
        </authorList>
    </citation>
    <scope>NUCLEOTIDE SEQUENCE [LARGE SCALE GENOMIC DNA]</scope>
    <source>
        <strain evidence="10">Taebaek</strain>
    </source>
</reference>
<evidence type="ECO:0000313" key="11">
    <source>
        <dbReference type="Proteomes" id="UP001620645"/>
    </source>
</evidence>
<feature type="domain" description="USP" evidence="9">
    <location>
        <begin position="488"/>
        <end position="822"/>
    </location>
</feature>
<dbReference type="InterPro" id="IPR004088">
    <property type="entry name" value="KH_dom_type_1"/>
</dbReference>
<sequence length="1627" mass="181931">MSITATKKLQPLLYETYECLRKRAFDIDKELLASLKRLDNYKRFKYLSEAEREGRMKMQDGDEENAYILYHRAMAIYRLISDSMTDAFKRSRDGRIFYETSGRLLSDLEKVAESLKQRFGQRQITESTVGSSKSFSDETEVDGSLSRTNAMQFKKYAKPAEIVRFVAKGMNALVLDYRENQTETIEYKSTHGTVKVVHISRRDIMPGSLLHSLFKALDISVRPLLENISHVDLVALLGDPNDITDEKGTKTTILMEALTTYNFNYKLKRPPVIIDGGFMNWKNVYPYYVNETSDVPRFEKTFDEQFAIWIVESRKANELRIQYPSLSGFARESVPSDCPAQQKQIEETPIIQNRIQYPILTGLARQSVSSGFSAQQKQIEETPIIRNKPNHRSDSEVLPPSRALPQPIPIDVNKQVPPIDVHKQVPTVPVIDRSNKPLNGCNVRDQQPRRPPQRTDDGTGNYFLSAYSMSAQRIGNDSEWKKTPLGRTGLFNMGNTCFMNATLHPLFHTPGFSHLFQEKNAQRFVNGNNTVGSKGIISGSFSALIDLFWSGKFNAIRPQVFLEFFARRVNAELADRQQHDAQEFQLYLLDALHEDTNRVDRRQPFEQNYDNTNLRVSASDFFERSKLFSSSPVNDLFNLTTISMVQCNTCNASSVRFEEVNQISVELPTNIGCLKLRDCLGAHFSLTNLEAPWDCPKCKSKQPATRSTKIWRVPKVLIVHLKRFSQNNGNFVKNEAAVTFDVNELDLSPYVHEKSPLFNATFSLYAITNHSGRLNSGHYTSAVVNLISTDREWLSFDDESCMPCVAPSPTSKKVFLLYYKLTNPKTKERKSELRKHVHDGFVYKRETISKDGSRIFWCCVRRTGGEKCSGRIHTTADGNRTFLKMVTEHNCSYKGAATSANGPPLKRADGEAKKRAIGDEAQRMPWQEQDGDQNLAFVVGTYAASMRSVDELFELVQGNVGDDPIDFTNLNELQHSIFIKEMARKMEKLRLDFEQMDCSECGRCGKQIEKIATEDLAMVQKGEGMAPTWSRGNRDWHRIVQTANRDSECASLAIHTFLYHPTELWPTLRCLFGSESDALSCYPYLDFRKSSSDFFVCFKCRRNYHGLMDYLRHAEISYFGTFTDQKAMSEEKFEDVDGSIIGQKRQNTENGGPASKKANVIESDNLQIKVLIPSAAVGALIGKGGETMRNLKNDSGCRVQMSKNLEVYHGTSERICLVKGKLAATMIVMGAILEKIQEKIDANHASDHFDLKGLDRTKEMKFVVPNTSAGMVIGKNGTSIKEIRDTTTANIQIYPKAGSEEAKISAERVITVGHESNEVLLSAVQRVLEKVVADPMHAQPVPAESQLASGFEFGGSRLSAGSNQFGGISNMGNNSEAMHGKSFGGPSFKFNPLQGTGNNELLAFLDNLQSTLRSSGFNDQSVSEVMQAMQVLAKYNIMGLGLGLGVAAMAQMRNTESAMAQQNVLLGAAASNTPLQQQQQRYDIMSQSNITGSLLDSSQNIDQSIVGGSGGVLIDVMSQKKSGTNGTNTFANSVIKERVVEDGHTELEVPDNIVGAVLGPRAKTLIEIQQLSGCKIEVHKRGANTASPGGRVVSLTGDNNSILNGRIMIEKVINQEQQRRSMMGTAR</sequence>
<name>A0ABD2IZ54_HETSC</name>
<evidence type="ECO:0000256" key="7">
    <source>
        <dbReference type="PROSITE-ProRule" id="PRU00117"/>
    </source>
</evidence>
<dbReference type="SUPFAM" id="SSF54001">
    <property type="entry name" value="Cysteine proteinases"/>
    <property type="match status" value="1"/>
</dbReference>
<evidence type="ECO:0000256" key="5">
    <source>
        <dbReference type="ARBA" id="ARBA00022771"/>
    </source>
</evidence>
<dbReference type="CDD" id="cd22435">
    <property type="entry name" value="KH-I_NOVA_rpt1"/>
    <property type="match status" value="1"/>
</dbReference>
<dbReference type="Gene3D" id="3.90.70.10">
    <property type="entry name" value="Cysteine proteinases"/>
    <property type="match status" value="1"/>
</dbReference>
<evidence type="ECO:0000256" key="4">
    <source>
        <dbReference type="ARBA" id="ARBA00022723"/>
    </source>
</evidence>
<evidence type="ECO:0000256" key="2">
    <source>
        <dbReference type="ARBA" id="ARBA00009085"/>
    </source>
</evidence>
<dbReference type="InterPro" id="IPR036873">
    <property type="entry name" value="Rhodanese-like_dom_sf"/>
</dbReference>
<feature type="region of interest" description="Disordered" evidence="8">
    <location>
        <begin position="431"/>
        <end position="459"/>
    </location>
</feature>
<organism evidence="10 11">
    <name type="scientific">Heterodera schachtii</name>
    <name type="common">Sugarbeet cyst nematode worm</name>
    <name type="synonym">Tylenchus schachtii</name>
    <dbReference type="NCBI Taxonomy" id="97005"/>
    <lineage>
        <taxon>Eukaryota</taxon>
        <taxon>Metazoa</taxon>
        <taxon>Ecdysozoa</taxon>
        <taxon>Nematoda</taxon>
        <taxon>Chromadorea</taxon>
        <taxon>Rhabditida</taxon>
        <taxon>Tylenchina</taxon>
        <taxon>Tylenchomorpha</taxon>
        <taxon>Tylenchoidea</taxon>
        <taxon>Heteroderidae</taxon>
        <taxon>Heteroderinae</taxon>
        <taxon>Heterodera</taxon>
    </lineage>
</organism>
<dbReference type="Pfam" id="PF04500">
    <property type="entry name" value="FLYWCH"/>
    <property type="match status" value="1"/>
</dbReference>
<dbReference type="PANTHER" id="PTHR21646">
    <property type="entry name" value="UBIQUITIN CARBOXYL-TERMINAL HYDROLASE"/>
    <property type="match status" value="1"/>
</dbReference>
<gene>
    <name evidence="10" type="ORF">niasHS_010233</name>
</gene>
<dbReference type="InterPro" id="IPR001394">
    <property type="entry name" value="Peptidase_C19_UCH"/>
</dbReference>
<dbReference type="PROSITE" id="PS50235">
    <property type="entry name" value="USP_3"/>
    <property type="match status" value="1"/>
</dbReference>
<dbReference type="Gene3D" id="2.20.25.240">
    <property type="match status" value="1"/>
</dbReference>
<protein>
    <recommendedName>
        <fullName evidence="3">ubiquitinyl hydrolase 1</fullName>
        <ecNumber evidence="3">3.4.19.12</ecNumber>
    </recommendedName>
</protein>
<evidence type="ECO:0000256" key="6">
    <source>
        <dbReference type="ARBA" id="ARBA00022833"/>
    </source>
</evidence>
<dbReference type="Gene3D" id="3.30.1370.10">
    <property type="entry name" value="K Homology domain, type 1"/>
    <property type="match status" value="3"/>
</dbReference>
<keyword evidence="5" id="KW-0863">Zinc-finger</keyword>
<proteinExistence type="inferred from homology"/>
<dbReference type="SMART" id="SM00322">
    <property type="entry name" value="KH"/>
    <property type="match status" value="3"/>
</dbReference>
<dbReference type="PROSITE" id="PS00973">
    <property type="entry name" value="USP_2"/>
    <property type="match status" value="1"/>
</dbReference>